<dbReference type="GO" id="GO:0042274">
    <property type="term" value="P:ribosomal small subunit biogenesis"/>
    <property type="evidence" value="ECO:0007669"/>
    <property type="project" value="TreeGrafter"/>
</dbReference>
<dbReference type="Pfam" id="PF00163">
    <property type="entry name" value="Ribosomal_S4"/>
    <property type="match status" value="1"/>
</dbReference>
<comment type="function">
    <text evidence="7">With S5 and S12 plays an important role in translational accuracy.</text>
</comment>
<feature type="domain" description="Small ribosomal subunit protein uS4 N-terminal" evidence="10">
    <location>
        <begin position="3"/>
        <end position="94"/>
    </location>
</feature>
<dbReference type="AlphaFoldDB" id="A0A2M7V8Y4"/>
<evidence type="ECO:0000256" key="1">
    <source>
        <dbReference type="ARBA" id="ARBA00007465"/>
    </source>
</evidence>
<name>A0A2M7V8Y4_9BACT</name>
<dbReference type="InterPro" id="IPR001912">
    <property type="entry name" value="Ribosomal_uS4_N"/>
</dbReference>
<evidence type="ECO:0000259" key="10">
    <source>
        <dbReference type="SMART" id="SM01390"/>
    </source>
</evidence>
<dbReference type="InterPro" id="IPR018079">
    <property type="entry name" value="Ribosomal_uS4_CS"/>
</dbReference>
<dbReference type="Pfam" id="PF01479">
    <property type="entry name" value="S4"/>
    <property type="match status" value="1"/>
</dbReference>
<keyword evidence="2 7" id="KW-0699">rRNA-binding</keyword>
<dbReference type="PANTHER" id="PTHR11831:SF4">
    <property type="entry name" value="SMALL RIBOSOMAL SUBUNIT PROTEIN US4M"/>
    <property type="match status" value="1"/>
</dbReference>
<comment type="subunit">
    <text evidence="7">Part of the 30S ribosomal subunit. Contacts protein S5. The interaction surface between S4 and S5 is involved in control of translational fidelity.</text>
</comment>
<evidence type="ECO:0000313" key="12">
    <source>
        <dbReference type="Proteomes" id="UP000228568"/>
    </source>
</evidence>
<sequence length="206" mass="23471">MGRYIGPKNKIARRFGVNLGLKTNAAKVSRRLTQRPGVHGATRPKSLSSYGKQLVEKQKAKFIYGLRERQFRSYANEANRREGDSGRNLQEILEARLDNVVYRMGFAITRAQARQFVNHGMFTVNDKKIGIPSYLVKVGDVVKIKDNKAKKSLFHDITDRLSQATTPSWLVVDPIKKEGKVVSKPVEEDLDKIFDVTLIIEYYSTR</sequence>
<dbReference type="Proteomes" id="UP000228568">
    <property type="component" value="Unassembled WGS sequence"/>
</dbReference>
<dbReference type="GO" id="GO:0003735">
    <property type="term" value="F:structural constituent of ribosome"/>
    <property type="evidence" value="ECO:0007669"/>
    <property type="project" value="InterPro"/>
</dbReference>
<comment type="similarity">
    <text evidence="1 7 8">Belongs to the universal ribosomal protein uS4 family.</text>
</comment>
<dbReference type="FunFam" id="3.10.290.10:FF:000001">
    <property type="entry name" value="30S ribosomal protein S4"/>
    <property type="match status" value="1"/>
</dbReference>
<evidence type="ECO:0000256" key="2">
    <source>
        <dbReference type="ARBA" id="ARBA00022730"/>
    </source>
</evidence>
<protein>
    <recommendedName>
        <fullName evidence="6 7">Small ribosomal subunit protein uS4</fullName>
    </recommendedName>
</protein>
<dbReference type="SMART" id="SM01390">
    <property type="entry name" value="Ribosomal_S4"/>
    <property type="match status" value="1"/>
</dbReference>
<dbReference type="PROSITE" id="PS50889">
    <property type="entry name" value="S4"/>
    <property type="match status" value="1"/>
</dbReference>
<dbReference type="GO" id="GO:0006412">
    <property type="term" value="P:translation"/>
    <property type="evidence" value="ECO:0007669"/>
    <property type="project" value="UniProtKB-UniRule"/>
</dbReference>
<reference evidence="12" key="1">
    <citation type="submission" date="2017-09" db="EMBL/GenBank/DDBJ databases">
        <title>Depth-based differentiation of microbial function through sediment-hosted aquifers and enrichment of novel symbionts in the deep terrestrial subsurface.</title>
        <authorList>
            <person name="Probst A.J."/>
            <person name="Ladd B."/>
            <person name="Jarett J.K."/>
            <person name="Geller-Mcgrath D.E."/>
            <person name="Sieber C.M.K."/>
            <person name="Emerson J.B."/>
            <person name="Anantharaman K."/>
            <person name="Thomas B.C."/>
            <person name="Malmstrom R."/>
            <person name="Stieglmeier M."/>
            <person name="Klingl A."/>
            <person name="Woyke T."/>
            <person name="Ryan C.M."/>
            <person name="Banfield J.F."/>
        </authorList>
    </citation>
    <scope>NUCLEOTIDE SEQUENCE [LARGE SCALE GENOMIC DNA]</scope>
</reference>
<dbReference type="HAMAP" id="MF_01306_B">
    <property type="entry name" value="Ribosomal_uS4_B"/>
    <property type="match status" value="1"/>
</dbReference>
<dbReference type="PROSITE" id="PS00632">
    <property type="entry name" value="RIBOSOMAL_S4"/>
    <property type="match status" value="1"/>
</dbReference>
<comment type="caution">
    <text evidence="11">The sequence shown here is derived from an EMBL/GenBank/DDBJ whole genome shotgun (WGS) entry which is preliminary data.</text>
</comment>
<gene>
    <name evidence="7" type="primary">rpsD</name>
    <name evidence="11" type="ORF">COX81_01170</name>
</gene>
<proteinExistence type="inferred from homology"/>
<evidence type="ECO:0000256" key="3">
    <source>
        <dbReference type="ARBA" id="ARBA00022884"/>
    </source>
</evidence>
<accession>A0A2M7V8Y4</accession>
<comment type="function">
    <text evidence="7">One of the primary rRNA binding proteins, it binds directly to 16S rRNA where it nucleates assembly of the body of the 30S subunit.</text>
</comment>
<evidence type="ECO:0000256" key="8">
    <source>
        <dbReference type="RuleBase" id="RU003699"/>
    </source>
</evidence>
<dbReference type="CDD" id="cd00165">
    <property type="entry name" value="S4"/>
    <property type="match status" value="1"/>
</dbReference>
<evidence type="ECO:0000256" key="6">
    <source>
        <dbReference type="ARBA" id="ARBA00035254"/>
    </source>
</evidence>
<evidence type="ECO:0000259" key="9">
    <source>
        <dbReference type="SMART" id="SM00363"/>
    </source>
</evidence>
<dbReference type="NCBIfam" id="TIGR01017">
    <property type="entry name" value="rpsD_bact"/>
    <property type="match status" value="1"/>
</dbReference>
<evidence type="ECO:0000256" key="4">
    <source>
        <dbReference type="ARBA" id="ARBA00022980"/>
    </source>
</evidence>
<dbReference type="InterPro" id="IPR036986">
    <property type="entry name" value="S4_RNA-bd_sf"/>
</dbReference>
<keyword evidence="4 7" id="KW-0689">Ribosomal protein</keyword>
<dbReference type="SUPFAM" id="SSF55174">
    <property type="entry name" value="Alpha-L RNA-binding motif"/>
    <property type="match status" value="1"/>
</dbReference>
<keyword evidence="3 7" id="KW-0694">RNA-binding</keyword>
<dbReference type="InterPro" id="IPR002942">
    <property type="entry name" value="S4_RNA-bd"/>
</dbReference>
<evidence type="ECO:0000256" key="5">
    <source>
        <dbReference type="ARBA" id="ARBA00023274"/>
    </source>
</evidence>
<evidence type="ECO:0000256" key="7">
    <source>
        <dbReference type="HAMAP-Rule" id="MF_01306"/>
    </source>
</evidence>
<evidence type="ECO:0000313" key="11">
    <source>
        <dbReference type="EMBL" id="PIZ95293.1"/>
    </source>
</evidence>
<dbReference type="PANTHER" id="PTHR11831">
    <property type="entry name" value="30S 40S RIBOSOMAL PROTEIN"/>
    <property type="match status" value="1"/>
</dbReference>
<keyword evidence="5 7" id="KW-0687">Ribonucleoprotein</keyword>
<dbReference type="GO" id="GO:0019843">
    <property type="term" value="F:rRNA binding"/>
    <property type="evidence" value="ECO:0007669"/>
    <property type="project" value="UniProtKB-UniRule"/>
</dbReference>
<feature type="domain" description="RNA-binding S4" evidence="9">
    <location>
        <begin position="95"/>
        <end position="158"/>
    </location>
</feature>
<dbReference type="NCBIfam" id="NF003717">
    <property type="entry name" value="PRK05327.1"/>
    <property type="match status" value="1"/>
</dbReference>
<dbReference type="Gene3D" id="1.10.1050.10">
    <property type="entry name" value="Ribosomal Protein S4 Delta 41, Chain A, domain 1"/>
    <property type="match status" value="1"/>
</dbReference>
<dbReference type="Gene3D" id="3.10.290.10">
    <property type="entry name" value="RNA-binding S4 domain"/>
    <property type="match status" value="1"/>
</dbReference>
<dbReference type="InterPro" id="IPR005709">
    <property type="entry name" value="Ribosomal_uS4_bac-type"/>
</dbReference>
<dbReference type="InterPro" id="IPR022801">
    <property type="entry name" value="Ribosomal_uS4"/>
</dbReference>
<organism evidence="11 12">
    <name type="scientific">Candidatus Magasanikbacteria bacterium CG_4_10_14_0_2_um_filter_37_12</name>
    <dbReference type="NCBI Taxonomy" id="1974637"/>
    <lineage>
        <taxon>Bacteria</taxon>
        <taxon>Candidatus Magasanikiibacteriota</taxon>
    </lineage>
</organism>
<dbReference type="EMBL" id="PFPK01000016">
    <property type="protein sequence ID" value="PIZ95293.1"/>
    <property type="molecule type" value="Genomic_DNA"/>
</dbReference>
<dbReference type="GO" id="GO:0015935">
    <property type="term" value="C:small ribosomal subunit"/>
    <property type="evidence" value="ECO:0007669"/>
    <property type="project" value="InterPro"/>
</dbReference>
<dbReference type="SMART" id="SM00363">
    <property type="entry name" value="S4"/>
    <property type="match status" value="1"/>
</dbReference>